<evidence type="ECO:0000313" key="1">
    <source>
        <dbReference type="EMBL" id="AFL05007.1"/>
    </source>
</evidence>
<dbReference type="Proteomes" id="UP000006173">
    <property type="component" value="Chromosome"/>
</dbReference>
<dbReference type="EMBL" id="CP001361">
    <property type="protein sequence ID" value="AFL05007.1"/>
    <property type="molecule type" value="Genomic_DNA"/>
</dbReference>
<dbReference type="HOGENOM" id="CLU_1821644_0_0_11"/>
<reference evidence="1 2" key="1">
    <citation type="journal article" date="2012" name="J. Bacteriol.">
        <title>Complete Genome Sequence of the Probiotic Bacterium Bifidobacterium bifidum Strain BGN4.</title>
        <authorList>
            <person name="Yu D.S."/>
            <person name="Jeong H."/>
            <person name="Lee D.H."/>
            <person name="Kwon S.K."/>
            <person name="Song J.Y."/>
            <person name="Kim B.K."/>
            <person name="Park M.S."/>
            <person name="Ji G.E."/>
            <person name="Oh T.K."/>
            <person name="Kim J.F."/>
        </authorList>
    </citation>
    <scope>NUCLEOTIDE SEQUENCE [LARGE SCALE GENOMIC DNA]</scope>
    <source>
        <strain evidence="1 2">BGN4</strain>
    </source>
</reference>
<sequence length="141" mass="14851">MSAAGIEAGAETGSVPGIAAAAGIPVAAGTEAEADNEASLVCHFELPYRCLDSRSRHRYGILDLGSTFRAEFGACFKCTAHSACRTSCFSLSNTAHHRMCVPISGTADSMLSPWRFHSCTCETPVYRGGGVHLLKGHGDCR</sequence>
<accession>I3WJE4</accession>
<dbReference type="KEGG" id="bbf:BBB_1416"/>
<protein>
    <submittedName>
        <fullName evidence="1">Uncharacterized protein</fullName>
    </submittedName>
</protein>
<dbReference type="AlphaFoldDB" id="I3WJE4"/>
<name>I3WJE4_BIFBI</name>
<organism evidence="1 2">
    <name type="scientific">Bifidobacterium bifidum BGN4</name>
    <dbReference type="NCBI Taxonomy" id="484020"/>
    <lineage>
        <taxon>Bacteria</taxon>
        <taxon>Bacillati</taxon>
        <taxon>Actinomycetota</taxon>
        <taxon>Actinomycetes</taxon>
        <taxon>Bifidobacteriales</taxon>
        <taxon>Bifidobacteriaceae</taxon>
        <taxon>Bifidobacterium</taxon>
    </lineage>
</organism>
<gene>
    <name evidence="1" type="ORF">BBB_1416</name>
</gene>
<dbReference type="PATRIC" id="fig|484020.3.peg.1402"/>
<proteinExistence type="predicted"/>
<evidence type="ECO:0000313" key="2">
    <source>
        <dbReference type="Proteomes" id="UP000006173"/>
    </source>
</evidence>